<dbReference type="AlphaFoldDB" id="X1DLX0"/>
<gene>
    <name evidence="1" type="ORF">S03H2_07029</name>
</gene>
<protein>
    <submittedName>
        <fullName evidence="1">Uncharacterized protein</fullName>
    </submittedName>
</protein>
<feature type="non-terminal residue" evidence="1">
    <location>
        <position position="293"/>
    </location>
</feature>
<organism evidence="1">
    <name type="scientific">marine sediment metagenome</name>
    <dbReference type="NCBI Taxonomy" id="412755"/>
    <lineage>
        <taxon>unclassified sequences</taxon>
        <taxon>metagenomes</taxon>
        <taxon>ecological metagenomes</taxon>
    </lineage>
</organism>
<sequence>MKKYNFTEISKETGEDLKDFVKKKKLKNKKDNKIYFYINLKEQKIVYFYELEKEKLTEQFGKEEKLQKRKILKVFSPIIKGEPELRLFLNTLIKLGHIKGYYSKLGYFYSYNYIKSDLLEGFHSKGMVNLKNFDYLPPDFISGIVRDISNTTKQVFLVGKNNAAYYSLKNIQQQINTEAAKNTTIDLKSYRDRLYENDFIKLIKNLPKGYLTHFRAGTQWLTNVGLSKVKKEIENSRLIGSYSIPMLSEKLNVKKVLLVQILEIFIDIRSGIFDRNKEIFYYSKFLNKKIEEI</sequence>
<comment type="caution">
    <text evidence="1">The sequence shown here is derived from an EMBL/GenBank/DDBJ whole genome shotgun (WGS) entry which is preliminary data.</text>
</comment>
<name>X1DLX0_9ZZZZ</name>
<accession>X1DLX0</accession>
<evidence type="ECO:0000313" key="1">
    <source>
        <dbReference type="EMBL" id="GAH21202.1"/>
    </source>
</evidence>
<dbReference type="EMBL" id="BARU01003178">
    <property type="protein sequence ID" value="GAH21202.1"/>
    <property type="molecule type" value="Genomic_DNA"/>
</dbReference>
<proteinExistence type="predicted"/>
<reference evidence="1" key="1">
    <citation type="journal article" date="2014" name="Front. Microbiol.">
        <title>High frequency of phylogenetically diverse reductive dehalogenase-homologous genes in deep subseafloor sedimentary metagenomes.</title>
        <authorList>
            <person name="Kawai M."/>
            <person name="Futagami T."/>
            <person name="Toyoda A."/>
            <person name="Takaki Y."/>
            <person name="Nishi S."/>
            <person name="Hori S."/>
            <person name="Arai W."/>
            <person name="Tsubouchi T."/>
            <person name="Morono Y."/>
            <person name="Uchiyama I."/>
            <person name="Ito T."/>
            <person name="Fujiyama A."/>
            <person name="Inagaki F."/>
            <person name="Takami H."/>
        </authorList>
    </citation>
    <scope>NUCLEOTIDE SEQUENCE</scope>
    <source>
        <strain evidence="1">Expedition CK06-06</strain>
    </source>
</reference>